<evidence type="ECO:0000313" key="3">
    <source>
        <dbReference type="EMBL" id="PCS00332.1"/>
    </source>
</evidence>
<dbReference type="Pfam" id="PF01592">
    <property type="entry name" value="NifU_N"/>
    <property type="match status" value="1"/>
</dbReference>
<organism evidence="3 4">
    <name type="scientific">Lactococcus fujiensis JCM 16395</name>
    <dbReference type="NCBI Taxonomy" id="1291764"/>
    <lineage>
        <taxon>Bacteria</taxon>
        <taxon>Bacillati</taxon>
        <taxon>Bacillota</taxon>
        <taxon>Bacilli</taxon>
        <taxon>Lactobacillales</taxon>
        <taxon>Streptococcaceae</taxon>
        <taxon>Lactococcus</taxon>
    </lineage>
</organism>
<name>A0A2A5RM18_9LACT</name>
<dbReference type="AlphaFoldDB" id="A0A2A5RM18"/>
<keyword evidence="4" id="KW-1185">Reference proteome</keyword>
<evidence type="ECO:0000256" key="1">
    <source>
        <dbReference type="ARBA" id="ARBA00006420"/>
    </source>
</evidence>
<feature type="domain" description="NIF system FeS cluster assembly NifU N-terminal" evidence="2">
    <location>
        <begin position="10"/>
        <end position="127"/>
    </location>
</feature>
<dbReference type="GO" id="GO:0005506">
    <property type="term" value="F:iron ion binding"/>
    <property type="evidence" value="ECO:0007669"/>
    <property type="project" value="InterPro"/>
</dbReference>
<dbReference type="CDD" id="cd06664">
    <property type="entry name" value="IscU_like"/>
    <property type="match status" value="1"/>
</dbReference>
<dbReference type="GO" id="GO:0016226">
    <property type="term" value="P:iron-sulfur cluster assembly"/>
    <property type="evidence" value="ECO:0007669"/>
    <property type="project" value="InterPro"/>
</dbReference>
<comment type="caution">
    <text evidence="3">The sequence shown here is derived from an EMBL/GenBank/DDBJ whole genome shotgun (WGS) entry which is preliminary data.</text>
</comment>
<dbReference type="PANTHER" id="PTHR10093">
    <property type="entry name" value="IRON-SULFUR CLUSTER ASSEMBLY ENZYME NIFU HOMOLOG"/>
    <property type="match status" value="1"/>
</dbReference>
<dbReference type="SUPFAM" id="SSF82649">
    <property type="entry name" value="SufE/NifU"/>
    <property type="match status" value="1"/>
</dbReference>
<dbReference type="RefSeq" id="WP_096817652.1">
    <property type="nucleotide sequence ID" value="NZ_JXJU01000004.1"/>
</dbReference>
<dbReference type="STRING" id="1291764.GCA_001311235_02578"/>
<dbReference type="EMBL" id="JXJU01000004">
    <property type="protein sequence ID" value="PCS00332.1"/>
    <property type="molecule type" value="Genomic_DNA"/>
</dbReference>
<dbReference type="NCBIfam" id="TIGR01994">
    <property type="entry name" value="SUF_scaf_2"/>
    <property type="match status" value="1"/>
</dbReference>
<dbReference type="OrthoDB" id="9804157at2"/>
<dbReference type="FunFam" id="3.90.1010.10:FF:000002">
    <property type="entry name" value="Iron-sulfur cluster assembly scaffold protein NifU"/>
    <property type="match status" value="1"/>
</dbReference>
<dbReference type="InterPro" id="IPR002871">
    <property type="entry name" value="NIF_FeS_clus_asmbl_NifU_N"/>
</dbReference>
<accession>A0A2A5RM18</accession>
<dbReference type="Proteomes" id="UP000218181">
    <property type="component" value="Unassembled WGS sequence"/>
</dbReference>
<sequence>MALSKLDNLYRAVILDHSAHPRHAGELQTGCVINLNNPTCGDVIRLTVDLVDDEIVDLAFSGHGCTISTASASMMTEIVIGKTKTEALELAHLFSEMVTGEEDERQEELGDAQFLAGVSKFPARVKCSTLAWNALKKALEQGDEGNFEGKDQASH</sequence>
<dbReference type="Gene3D" id="3.90.1010.10">
    <property type="match status" value="1"/>
</dbReference>
<comment type="similarity">
    <text evidence="1">Belongs to the NifU family.</text>
</comment>
<evidence type="ECO:0000313" key="4">
    <source>
        <dbReference type="Proteomes" id="UP000218181"/>
    </source>
</evidence>
<protein>
    <submittedName>
        <fullName evidence="3">SUF system FeS assembly protein</fullName>
    </submittedName>
</protein>
<reference evidence="3 4" key="1">
    <citation type="submission" date="2014-12" db="EMBL/GenBank/DDBJ databases">
        <title>Draft genome sequences of 10 type strains of Lactococcus.</title>
        <authorList>
            <person name="Sun Z."/>
            <person name="Zhong Z."/>
            <person name="Liu W."/>
            <person name="Zhang W."/>
            <person name="Zhang H."/>
        </authorList>
    </citation>
    <scope>NUCLEOTIDE SEQUENCE [LARGE SCALE GENOMIC DNA]</scope>
    <source>
        <strain evidence="3 4">JCM 16395</strain>
    </source>
</reference>
<proteinExistence type="inferred from homology"/>
<gene>
    <name evidence="3" type="ORF">RT41_GL001219</name>
</gene>
<evidence type="ECO:0000259" key="2">
    <source>
        <dbReference type="Pfam" id="PF01592"/>
    </source>
</evidence>
<dbReference type="GO" id="GO:0051536">
    <property type="term" value="F:iron-sulfur cluster binding"/>
    <property type="evidence" value="ECO:0007669"/>
    <property type="project" value="InterPro"/>
</dbReference>